<reference evidence="2" key="2">
    <citation type="submission" date="2014-05" db="EMBL/GenBank/DDBJ databases">
        <title>The genome and life-stage specific transcriptomes of Globodera pallida elucidate key aspects of plant parasitism by a cyst nematode.</title>
        <authorList>
            <person name="Cotton J.A."/>
            <person name="Lilley C.J."/>
            <person name="Jones L.M."/>
            <person name="Kikuchi T."/>
            <person name="Reid A.J."/>
            <person name="Thorpe P."/>
            <person name="Tsai I.J."/>
            <person name="Beasley H."/>
            <person name="Blok V."/>
            <person name="Cock P.J.A."/>
            <person name="Van den Akker S.E."/>
            <person name="Holroyd N."/>
            <person name="Hunt M."/>
            <person name="Mantelin S."/>
            <person name="Naghra H."/>
            <person name="Pain A."/>
            <person name="Palomares-Rius J.E."/>
            <person name="Zarowiecki M."/>
            <person name="Berriman M."/>
            <person name="Jones J.T."/>
            <person name="Urwin P.E."/>
        </authorList>
    </citation>
    <scope>NUCLEOTIDE SEQUENCE [LARGE SCALE GENOMIC DNA]</scope>
    <source>
        <strain evidence="2">Lindley</strain>
    </source>
</reference>
<dbReference type="WBParaSite" id="GPLIN_001059600">
    <property type="protein sequence ID" value="GPLIN_001059600"/>
    <property type="gene ID" value="GPLIN_001059600"/>
</dbReference>
<keyword evidence="2" id="KW-1185">Reference proteome</keyword>
<dbReference type="AlphaFoldDB" id="A0A183CCJ5"/>
<organism evidence="2 3">
    <name type="scientific">Globodera pallida</name>
    <name type="common">Potato cyst nematode worm</name>
    <name type="synonym">Heterodera pallida</name>
    <dbReference type="NCBI Taxonomy" id="36090"/>
    <lineage>
        <taxon>Eukaryota</taxon>
        <taxon>Metazoa</taxon>
        <taxon>Ecdysozoa</taxon>
        <taxon>Nematoda</taxon>
        <taxon>Chromadorea</taxon>
        <taxon>Rhabditida</taxon>
        <taxon>Tylenchina</taxon>
        <taxon>Tylenchomorpha</taxon>
        <taxon>Tylenchoidea</taxon>
        <taxon>Heteroderidae</taxon>
        <taxon>Heteroderinae</taxon>
        <taxon>Globodera</taxon>
    </lineage>
</organism>
<evidence type="ECO:0000313" key="3">
    <source>
        <dbReference type="WBParaSite" id="GPLIN_001059600"/>
    </source>
</evidence>
<evidence type="ECO:0000313" key="2">
    <source>
        <dbReference type="Proteomes" id="UP000050741"/>
    </source>
</evidence>
<dbReference type="Proteomes" id="UP000050741">
    <property type="component" value="Unassembled WGS sequence"/>
</dbReference>
<accession>A0A183CCJ5</accession>
<proteinExistence type="predicted"/>
<protein>
    <submittedName>
        <fullName evidence="3">Galectin domain-containing protein</fullName>
    </submittedName>
</protein>
<reference evidence="3" key="3">
    <citation type="submission" date="2016-06" db="UniProtKB">
        <authorList>
            <consortium name="WormBaseParasite"/>
        </authorList>
    </citation>
    <scope>IDENTIFICATION</scope>
</reference>
<name>A0A183CCJ5_GLOPA</name>
<feature type="chain" id="PRO_5008147401" evidence="1">
    <location>
        <begin position="20"/>
        <end position="827"/>
    </location>
</feature>
<evidence type="ECO:0000256" key="1">
    <source>
        <dbReference type="SAM" id="SignalP"/>
    </source>
</evidence>
<feature type="signal peptide" evidence="1">
    <location>
        <begin position="1"/>
        <end position="19"/>
    </location>
</feature>
<sequence>MSIIHFLLAIFMNCPPSLNFSNDHQQHTPTTPIHLTGGNSDSQQVNVPFNALQQCMPPYPGNNAEAYGLEFRLPRDGGHCDDGILICYPSTLGSTSHGFVMSDQYRIPNNEHMLFVEECKALVVAVPSEPARHWRGIKVYTMPPINGTRIHQLMLEASIASSPYNFGNVHQIGVHFGDRDQLATYVTVEHGQQAYIDDELLREAFLERVVYGERLKNYAGLWVLGMDMLPWAERNKLELYINRSCTCTMEAWFIQPTDSVAQIVEPKEPKAGSTKCPALNTNGTFRIGLIKNADGQAIVIDALTDVHLTNITVELAKTDENNVTGGTALMNFSIGTTDDLKVFLPDTVPYVTKDARLPNGSYKMHMEIILFKHFYAIKLNGTQLGGNFLSKNWFDGVEWTAKDASIKLKLNGQLMLFEEPKATDDVKKILETPLVPRSLQPIEIIGGLLKNSTFLFRFQLLANQHFEIMFSNEATFDESSPDATAFIVNVNRNRTVYTNVTLKVFYNEQWYKEDERLAENLIFGDACEVQIKVPERFFYHIQINDQKLFGDYSNSMPICYIKNVTVQGNATLLENPVYHQPKKTESSPFFAKRLANQILNYGDIIVLTGKVTNRIEFKVYLNHQFAECSKIWDDVASMYFAVKQEEQKAFEVTTPKPITNYCLHRLHLEATWTPSGVNKPYFTIYPDIEMELAILLADDGFYALYLAALWYPVCPYYTPKNKNISTMPIPPWAIDHIITDTLYDAEIRVETTTSSSTKRWQKVDPNKTKKRVQYTQIVEKNTTRQHVDYVVLVNMTLQQHHFDEHSEVRINFFNQALEFHDLCEQFY</sequence>
<keyword evidence="1" id="KW-0732">Signal</keyword>
<reference evidence="2" key="1">
    <citation type="submission" date="2013-12" db="EMBL/GenBank/DDBJ databases">
        <authorList>
            <person name="Aslett M."/>
        </authorList>
    </citation>
    <scope>NUCLEOTIDE SEQUENCE [LARGE SCALE GENOMIC DNA]</scope>
    <source>
        <strain evidence="2">Lindley</strain>
    </source>
</reference>
<dbReference type="Gene3D" id="2.60.120.200">
    <property type="match status" value="1"/>
</dbReference>